<dbReference type="EMBL" id="ACLJ02000001">
    <property type="protein sequence ID" value="EFK55583.1"/>
    <property type="molecule type" value="Genomic_DNA"/>
</dbReference>
<accession>D7W9W6</accession>
<protein>
    <submittedName>
        <fullName evidence="5">Peptidase dimerization domain protein</fullName>
    </submittedName>
</protein>
<proteinExistence type="predicted"/>
<feature type="domain" description="Peptidase M20 dimerisation" evidence="4">
    <location>
        <begin position="195"/>
        <end position="348"/>
    </location>
</feature>
<dbReference type="GO" id="GO:0046872">
    <property type="term" value="F:metal ion binding"/>
    <property type="evidence" value="ECO:0007669"/>
    <property type="project" value="UniProtKB-KW"/>
</dbReference>
<dbReference type="PANTHER" id="PTHR43270">
    <property type="entry name" value="BETA-ALA-HIS DIPEPTIDASE"/>
    <property type="match status" value="1"/>
</dbReference>
<keyword evidence="3" id="KW-0378">Hydrolase</keyword>
<dbReference type="Gene3D" id="3.40.630.10">
    <property type="entry name" value="Zn peptidases"/>
    <property type="match status" value="1"/>
</dbReference>
<dbReference type="Pfam" id="PF07687">
    <property type="entry name" value="M20_dimer"/>
    <property type="match status" value="1"/>
</dbReference>
<sequence length="457" mass="48306">MNTDNTTAQLVPNRDRIFKDLSGLVSFNSPHSTPELADQHSAAADWVTAAVAEHGFEVERHPTVDNADVIIGRRAGTDGAPTVLLYSHYDIVPAGDPAAWTSDPFTLTARDGRWYGRGASDCKGNIAMHLETLRMLEAAGGTDANLLVVVEGSEELGGGGLEKLIDEKPDLFRADVILIADSGNVAVGTPTLTTALRGGAQVRVTMKTLEGAIHSGTFGGAAPDPVAALIRTLDSLRDEHGRTVIDSLDCTQTWEGEPYTAETFRKDGGVLDGVGLMGDAEAGEQPSDLVWARPAVSVTGFTSTPVDQAVNAIVPQAQAQLNLRVPATMDPAEAAEALKQHLIDHTPWGAHVEVEIFDINHGFATDPDRPAIGLLGACLREAYAEDDPAVELAVVASGGSIPLTATLQKHFPDAAIAMFGVEDNAAGIHSVDESVHPYEIERVAVAEALFLQRVSQL</sequence>
<evidence type="ECO:0000313" key="6">
    <source>
        <dbReference type="Proteomes" id="UP000004208"/>
    </source>
</evidence>
<dbReference type="NCBIfam" id="NF005914">
    <property type="entry name" value="PRK07907.1"/>
    <property type="match status" value="1"/>
</dbReference>
<dbReference type="HOGENOM" id="CLU_029469_2_0_11"/>
<name>D7W9W6_9CORY</name>
<dbReference type="InterPro" id="IPR011650">
    <property type="entry name" value="Peptidase_M20_dimer"/>
</dbReference>
<dbReference type="Pfam" id="PF01546">
    <property type="entry name" value="Peptidase_M20"/>
    <property type="match status" value="1"/>
</dbReference>
<dbReference type="SUPFAM" id="SSF53187">
    <property type="entry name" value="Zn-dependent exopeptidases"/>
    <property type="match status" value="1"/>
</dbReference>
<comment type="caution">
    <text evidence="5">The sequence shown here is derived from an EMBL/GenBank/DDBJ whole genome shotgun (WGS) entry which is preliminary data.</text>
</comment>
<dbReference type="Gene3D" id="3.30.70.360">
    <property type="match status" value="1"/>
</dbReference>
<keyword evidence="1" id="KW-0645">Protease</keyword>
<dbReference type="OrthoDB" id="9761532at2"/>
<evidence type="ECO:0000256" key="2">
    <source>
        <dbReference type="ARBA" id="ARBA00022723"/>
    </source>
</evidence>
<dbReference type="InterPro" id="IPR051458">
    <property type="entry name" value="Cyt/Met_Dipeptidase"/>
</dbReference>
<dbReference type="Proteomes" id="UP000004208">
    <property type="component" value="Unassembled WGS sequence"/>
</dbReference>
<dbReference type="RefSeq" id="WP_005288443.1">
    <property type="nucleotide sequence ID" value="NZ_CM000961.1"/>
</dbReference>
<dbReference type="STRING" id="585529.HMPREF0291_10841"/>
<evidence type="ECO:0000256" key="1">
    <source>
        <dbReference type="ARBA" id="ARBA00022670"/>
    </source>
</evidence>
<dbReference type="AlphaFoldDB" id="D7W9W6"/>
<dbReference type="PANTHER" id="PTHR43270:SF12">
    <property type="entry name" value="SUCCINYL-DIAMINOPIMELATE DESUCCINYLASE"/>
    <property type="match status" value="1"/>
</dbReference>
<dbReference type="GO" id="GO:0006508">
    <property type="term" value="P:proteolysis"/>
    <property type="evidence" value="ECO:0007669"/>
    <property type="project" value="UniProtKB-KW"/>
</dbReference>
<dbReference type="GO" id="GO:0008233">
    <property type="term" value="F:peptidase activity"/>
    <property type="evidence" value="ECO:0007669"/>
    <property type="project" value="UniProtKB-KW"/>
</dbReference>
<evidence type="ECO:0000259" key="4">
    <source>
        <dbReference type="Pfam" id="PF07687"/>
    </source>
</evidence>
<reference evidence="5" key="1">
    <citation type="submission" date="2010-06" db="EMBL/GenBank/DDBJ databases">
        <authorList>
            <person name="Muzny D."/>
            <person name="Qin X."/>
            <person name="Buhay C."/>
            <person name="Dugan-Rocha S."/>
            <person name="Ding Y."/>
            <person name="Chen G."/>
            <person name="Hawes A."/>
            <person name="Holder M."/>
            <person name="Jhangiani S."/>
            <person name="Johnson A."/>
            <person name="Khan Z."/>
            <person name="Li Z."/>
            <person name="Liu W."/>
            <person name="Liu X."/>
            <person name="Perez L."/>
            <person name="Shen H."/>
            <person name="Wang Q."/>
            <person name="Watt J."/>
            <person name="Xi L."/>
            <person name="Xin Y."/>
            <person name="Zhou J."/>
            <person name="Deng J."/>
            <person name="Jiang H."/>
            <person name="Liu Y."/>
            <person name="Qu J."/>
            <person name="Song X.-Z."/>
            <person name="Zhang L."/>
            <person name="Villasana D."/>
            <person name="Johnson A."/>
            <person name="Liu J."/>
            <person name="Liyanage D."/>
            <person name="Lorensuhewa L."/>
            <person name="Robinson T."/>
            <person name="Song A."/>
            <person name="Song B.-B."/>
            <person name="Dinh H."/>
            <person name="Thornton R."/>
            <person name="Coyle M."/>
            <person name="Francisco L."/>
            <person name="Jackson L."/>
            <person name="Javaid M."/>
            <person name="Korchina V."/>
            <person name="Kovar C."/>
            <person name="Mata R."/>
            <person name="Mathew T."/>
            <person name="Ngo R."/>
            <person name="Nguyen L."/>
            <person name="Nguyen N."/>
            <person name="Okwuonu G."/>
            <person name="Ongeri F."/>
            <person name="Pham C."/>
            <person name="Simmons D."/>
            <person name="Wilczek-Boney K."/>
            <person name="Hale W."/>
            <person name="Jakkamsetti A."/>
            <person name="Pham P."/>
            <person name="Ruth R."/>
            <person name="San Lucas F."/>
            <person name="Warren J."/>
            <person name="Zhang J."/>
            <person name="Zhao Z."/>
            <person name="Zhou C."/>
            <person name="Zhu D."/>
            <person name="Lee S."/>
            <person name="Bess C."/>
            <person name="Blankenburg K."/>
            <person name="Forbes L."/>
            <person name="Fu Q."/>
            <person name="Gubbala S."/>
            <person name="Hirani K."/>
            <person name="Jayaseelan J.C."/>
            <person name="Lara F."/>
            <person name="Munidasa M."/>
            <person name="Palculict T."/>
            <person name="Patil S."/>
            <person name="Pu L.-L."/>
            <person name="Saada N."/>
            <person name="Tang L."/>
            <person name="Weissenberger G."/>
            <person name="Zhu Y."/>
            <person name="Hemphill L."/>
            <person name="Shang Y."/>
            <person name="Youmans B."/>
            <person name="Ayvaz T."/>
            <person name="Ross M."/>
            <person name="Santibanez J."/>
            <person name="Aqrawi P."/>
            <person name="Gross S."/>
            <person name="Joshi V."/>
            <person name="Fowler G."/>
            <person name="Nazareth L."/>
            <person name="Reid J."/>
            <person name="Worley K."/>
            <person name="Petrosino J."/>
            <person name="Highlander S."/>
            <person name="Gibbs R."/>
        </authorList>
    </citation>
    <scope>NUCLEOTIDE SEQUENCE [LARGE SCALE GENOMIC DNA]</scope>
    <source>
        <strain evidence="5">ATCC 33030</strain>
    </source>
</reference>
<gene>
    <name evidence="5" type="ORF">HMPREF0291_10841</name>
</gene>
<evidence type="ECO:0000313" key="5">
    <source>
        <dbReference type="EMBL" id="EFK55583.1"/>
    </source>
</evidence>
<organism evidence="5 6">
    <name type="scientific">Corynebacterium genitalium ATCC 33030</name>
    <dbReference type="NCBI Taxonomy" id="585529"/>
    <lineage>
        <taxon>Bacteria</taxon>
        <taxon>Bacillati</taxon>
        <taxon>Actinomycetota</taxon>
        <taxon>Actinomycetes</taxon>
        <taxon>Mycobacteriales</taxon>
        <taxon>Corynebacteriaceae</taxon>
        <taxon>Corynebacterium</taxon>
    </lineage>
</organism>
<dbReference type="InterPro" id="IPR002933">
    <property type="entry name" value="Peptidase_M20"/>
</dbReference>
<dbReference type="eggNOG" id="COG0624">
    <property type="taxonomic scope" value="Bacteria"/>
</dbReference>
<keyword evidence="6" id="KW-1185">Reference proteome</keyword>
<evidence type="ECO:0000256" key="3">
    <source>
        <dbReference type="ARBA" id="ARBA00022801"/>
    </source>
</evidence>
<keyword evidence="2" id="KW-0479">Metal-binding</keyword>